<evidence type="ECO:0000256" key="1">
    <source>
        <dbReference type="SAM" id="Coils"/>
    </source>
</evidence>
<organism evidence="2 3">
    <name type="scientific">Pristionchus fissidentatus</name>
    <dbReference type="NCBI Taxonomy" id="1538716"/>
    <lineage>
        <taxon>Eukaryota</taxon>
        <taxon>Metazoa</taxon>
        <taxon>Ecdysozoa</taxon>
        <taxon>Nematoda</taxon>
        <taxon>Chromadorea</taxon>
        <taxon>Rhabditida</taxon>
        <taxon>Rhabditina</taxon>
        <taxon>Diplogasteromorpha</taxon>
        <taxon>Diplogasteroidea</taxon>
        <taxon>Neodiplogasteridae</taxon>
        <taxon>Pristionchus</taxon>
    </lineage>
</organism>
<evidence type="ECO:0000313" key="3">
    <source>
        <dbReference type="Proteomes" id="UP001432322"/>
    </source>
</evidence>
<comment type="caution">
    <text evidence="2">The sequence shown here is derived from an EMBL/GenBank/DDBJ whole genome shotgun (WGS) entry which is preliminary data.</text>
</comment>
<feature type="coiled-coil region" evidence="1">
    <location>
        <begin position="169"/>
        <end position="231"/>
    </location>
</feature>
<gene>
    <name evidence="2" type="ORF">PFISCL1PPCAC_25479</name>
</gene>
<accession>A0AAV5WWN8</accession>
<dbReference type="EMBL" id="BTSY01000006">
    <property type="protein sequence ID" value="GMT34182.1"/>
    <property type="molecule type" value="Genomic_DNA"/>
</dbReference>
<dbReference type="AlphaFoldDB" id="A0AAV5WWN8"/>
<name>A0AAV5WWN8_9BILA</name>
<reference evidence="2" key="1">
    <citation type="submission" date="2023-10" db="EMBL/GenBank/DDBJ databases">
        <title>Genome assembly of Pristionchus species.</title>
        <authorList>
            <person name="Yoshida K."/>
            <person name="Sommer R.J."/>
        </authorList>
    </citation>
    <scope>NUCLEOTIDE SEQUENCE</scope>
    <source>
        <strain evidence="2">RS5133</strain>
    </source>
</reference>
<feature type="coiled-coil region" evidence="1">
    <location>
        <begin position="267"/>
        <end position="308"/>
    </location>
</feature>
<evidence type="ECO:0000313" key="2">
    <source>
        <dbReference type="EMBL" id="GMT34182.1"/>
    </source>
</evidence>
<dbReference type="Proteomes" id="UP001432322">
    <property type="component" value="Unassembled WGS sequence"/>
</dbReference>
<feature type="non-terminal residue" evidence="2">
    <location>
        <position position="308"/>
    </location>
</feature>
<sequence>ANETKITKDAVYNILMNNDIIQRRTEFAWEGQTVSEALRTWKKYYEKDTMNYQELTDHESPTPAEIQNAEYHFNTSRTVVHALEELAKIAPYEKLEDVMHPHALKRRIENATREAINADHIFNAAVLELQSNTEKIKDMEDKLRNVDLSELEKANEKAATEIPVTEKAIKNANNRISDYGQKILDVQSEIETLTPEVSNSEKIEKTKLIDLESAKERLSKAEMKYQSTDATVKLLWNRIAYASHTMSRKNETYQDSIKCTEGAKINADKELNKAMEEEQKADEILEEKEMEKIDAERLIEERKEMVEN</sequence>
<keyword evidence="1" id="KW-0175">Coiled coil</keyword>
<feature type="non-terminal residue" evidence="2">
    <location>
        <position position="1"/>
    </location>
</feature>
<proteinExistence type="predicted"/>
<protein>
    <submittedName>
        <fullName evidence="2">Uncharacterized protein</fullName>
    </submittedName>
</protein>
<keyword evidence="3" id="KW-1185">Reference proteome</keyword>